<dbReference type="InterPro" id="IPR029016">
    <property type="entry name" value="GAF-like_dom_sf"/>
</dbReference>
<keyword evidence="3" id="KW-0805">Transcription regulation</keyword>
<evidence type="ECO:0000256" key="3">
    <source>
        <dbReference type="ARBA" id="ARBA00023015"/>
    </source>
</evidence>
<dbReference type="Gene3D" id="1.10.8.60">
    <property type="match status" value="1"/>
</dbReference>
<dbReference type="InterPro" id="IPR025944">
    <property type="entry name" value="Sigma_54_int_dom_CS"/>
</dbReference>
<dbReference type="Gene3D" id="3.30.450.40">
    <property type="match status" value="1"/>
</dbReference>
<dbReference type="Gene3D" id="3.40.50.300">
    <property type="entry name" value="P-loop containing nucleotide triphosphate hydrolases"/>
    <property type="match status" value="1"/>
</dbReference>
<accession>A0ABV7LL80</accession>
<feature type="domain" description="Sigma-54 factor interaction" evidence="5">
    <location>
        <begin position="299"/>
        <end position="519"/>
    </location>
</feature>
<dbReference type="SMART" id="SM00382">
    <property type="entry name" value="AAA"/>
    <property type="match status" value="1"/>
</dbReference>
<evidence type="ECO:0000256" key="1">
    <source>
        <dbReference type="ARBA" id="ARBA00022741"/>
    </source>
</evidence>
<dbReference type="InterPro" id="IPR027417">
    <property type="entry name" value="P-loop_NTPase"/>
</dbReference>
<comment type="caution">
    <text evidence="6">The sequence shown here is derived from an EMBL/GenBank/DDBJ whole genome shotgun (WGS) entry which is preliminary data.</text>
</comment>
<sequence length="610" mass="67775">MSESLVHHRQRLQAAQRRCQNLPMGEQSPLHGSELRRRLDEHAVLSVLESSIVADYAQLLEHWKSYLVMTDRDGVLLRSWGQSELIPDTARPLFSPGQPWSESALGCNAIGICLHDQLPTFVSGKQHSLHALRDLECSAAPLVDPRGDVDGCLAMFVDPRRVRSRTQGFVQVLAQQLENRRLIDAYGDGHYQLTFNNSPDNLDSPRAGLLIIDSAGQLQAMNARARWILGEHIPARLHWHQLCGTPWREARAHVEGRLDITFHGRLLCHARLSPPRRPQDQRAALHPAWRALDLGDSKLHHAILLAERLKDAGIPMLIQGETGVGKEVFVRALHAASQRADMPLVAINCAAIPSELVEAELFGYERGAFTGADPRGKIGRIRQAHGGRLFLDEIGDMPLGVQARLLRVLQERQVTPLGATDAYAVDIELVAATHRPLEEQVAEGRFRADLYYRLCGVSLPLPPVREREDLRQLVMSLLSDLATPLPPPRLSDALWSRIQSHAWPGNIRELENLLRVGMAIADGNMLDIDHLPALSATQRASLPPSVTRTAPSADSMSERLARHNGNVSSLARELGVSRTTLYKWLRDAEKRHASVVDDQATQGWPDQGIT</sequence>
<evidence type="ECO:0000256" key="4">
    <source>
        <dbReference type="ARBA" id="ARBA00023163"/>
    </source>
</evidence>
<dbReference type="InterPro" id="IPR058031">
    <property type="entry name" value="AAA_lid_NorR"/>
</dbReference>
<keyword evidence="1" id="KW-0547">Nucleotide-binding</keyword>
<organism evidence="6 7">
    <name type="scientific">Litchfieldella rifensis</name>
    <dbReference type="NCBI Taxonomy" id="762643"/>
    <lineage>
        <taxon>Bacteria</taxon>
        <taxon>Pseudomonadati</taxon>
        <taxon>Pseudomonadota</taxon>
        <taxon>Gammaproteobacteria</taxon>
        <taxon>Oceanospirillales</taxon>
        <taxon>Halomonadaceae</taxon>
        <taxon>Litchfieldella</taxon>
    </lineage>
</organism>
<dbReference type="Proteomes" id="UP001595579">
    <property type="component" value="Unassembled WGS sequence"/>
</dbReference>
<dbReference type="InterPro" id="IPR009057">
    <property type="entry name" value="Homeodomain-like_sf"/>
</dbReference>
<dbReference type="PROSITE" id="PS00675">
    <property type="entry name" value="SIGMA54_INTERACT_1"/>
    <property type="match status" value="1"/>
</dbReference>
<dbReference type="CDD" id="cd00009">
    <property type="entry name" value="AAA"/>
    <property type="match status" value="1"/>
</dbReference>
<evidence type="ECO:0000256" key="2">
    <source>
        <dbReference type="ARBA" id="ARBA00022840"/>
    </source>
</evidence>
<dbReference type="PROSITE" id="PS00688">
    <property type="entry name" value="SIGMA54_INTERACT_3"/>
    <property type="match status" value="1"/>
</dbReference>
<dbReference type="Gene3D" id="1.10.10.60">
    <property type="entry name" value="Homeodomain-like"/>
    <property type="match status" value="1"/>
</dbReference>
<dbReference type="SUPFAM" id="SSF46689">
    <property type="entry name" value="Homeodomain-like"/>
    <property type="match status" value="1"/>
</dbReference>
<dbReference type="PANTHER" id="PTHR32071:SF77">
    <property type="entry name" value="TRANSCRIPTIONAL REGULATORY PROTEIN"/>
    <property type="match status" value="1"/>
</dbReference>
<keyword evidence="2" id="KW-0067">ATP-binding</keyword>
<dbReference type="RefSeq" id="WP_386772191.1">
    <property type="nucleotide sequence ID" value="NZ_JBHRUG010000013.1"/>
</dbReference>
<proteinExistence type="predicted"/>
<dbReference type="InterPro" id="IPR003593">
    <property type="entry name" value="AAA+_ATPase"/>
</dbReference>
<dbReference type="Pfam" id="PF25601">
    <property type="entry name" value="AAA_lid_14"/>
    <property type="match status" value="1"/>
</dbReference>
<keyword evidence="4" id="KW-0804">Transcription</keyword>
<dbReference type="PROSITE" id="PS50045">
    <property type="entry name" value="SIGMA54_INTERACT_4"/>
    <property type="match status" value="1"/>
</dbReference>
<reference evidence="7" key="1">
    <citation type="journal article" date="2019" name="Int. J. Syst. Evol. Microbiol.">
        <title>The Global Catalogue of Microorganisms (GCM) 10K type strain sequencing project: providing services to taxonomists for standard genome sequencing and annotation.</title>
        <authorList>
            <consortium name="The Broad Institute Genomics Platform"/>
            <consortium name="The Broad Institute Genome Sequencing Center for Infectious Disease"/>
            <person name="Wu L."/>
            <person name="Ma J."/>
        </authorList>
    </citation>
    <scope>NUCLEOTIDE SEQUENCE [LARGE SCALE GENOMIC DNA]</scope>
    <source>
        <strain evidence="7">CECT 7698</strain>
    </source>
</reference>
<evidence type="ECO:0000259" key="5">
    <source>
        <dbReference type="PROSITE" id="PS50045"/>
    </source>
</evidence>
<dbReference type="SUPFAM" id="SSF52540">
    <property type="entry name" value="P-loop containing nucleoside triphosphate hydrolases"/>
    <property type="match status" value="1"/>
</dbReference>
<gene>
    <name evidence="6" type="ORF">ACFOEV_05800</name>
</gene>
<protein>
    <submittedName>
        <fullName evidence="6">Sigma-54-dependent Fis family transcriptional regulator</fullName>
    </submittedName>
</protein>
<keyword evidence="7" id="KW-1185">Reference proteome</keyword>
<evidence type="ECO:0000313" key="6">
    <source>
        <dbReference type="EMBL" id="MFC3283124.1"/>
    </source>
</evidence>
<dbReference type="Pfam" id="PF00158">
    <property type="entry name" value="Sigma54_activat"/>
    <property type="match status" value="1"/>
</dbReference>
<dbReference type="PANTHER" id="PTHR32071">
    <property type="entry name" value="TRANSCRIPTIONAL REGULATORY PROTEIN"/>
    <property type="match status" value="1"/>
</dbReference>
<dbReference type="InterPro" id="IPR002197">
    <property type="entry name" value="HTH_Fis"/>
</dbReference>
<dbReference type="Pfam" id="PF02954">
    <property type="entry name" value="HTH_8"/>
    <property type="match status" value="1"/>
</dbReference>
<dbReference type="InterPro" id="IPR002078">
    <property type="entry name" value="Sigma_54_int"/>
</dbReference>
<name>A0ABV7LL80_9GAMM</name>
<dbReference type="EMBL" id="JBHRUG010000013">
    <property type="protein sequence ID" value="MFC3283124.1"/>
    <property type="molecule type" value="Genomic_DNA"/>
</dbReference>
<evidence type="ECO:0000313" key="7">
    <source>
        <dbReference type="Proteomes" id="UP001595579"/>
    </source>
</evidence>
<dbReference type="InterPro" id="IPR025662">
    <property type="entry name" value="Sigma_54_int_dom_ATP-bd_1"/>
</dbReference>